<evidence type="ECO:0000256" key="6">
    <source>
        <dbReference type="PIRSR" id="PIRSR000137-1"/>
    </source>
</evidence>
<feature type="binding site" evidence="7">
    <location>
        <position position="580"/>
    </location>
    <ligand>
        <name>FAD</name>
        <dbReference type="ChEBI" id="CHEBI:57692"/>
    </ligand>
</feature>
<dbReference type="Proteomes" id="UP000054007">
    <property type="component" value="Unassembled WGS sequence"/>
</dbReference>
<accession>A0A0D7BBX3</accession>
<organism evidence="12 13">
    <name type="scientific">Cylindrobasidium torrendii FP15055 ss-10</name>
    <dbReference type="NCBI Taxonomy" id="1314674"/>
    <lineage>
        <taxon>Eukaryota</taxon>
        <taxon>Fungi</taxon>
        <taxon>Dikarya</taxon>
        <taxon>Basidiomycota</taxon>
        <taxon>Agaricomycotina</taxon>
        <taxon>Agaricomycetes</taxon>
        <taxon>Agaricomycetidae</taxon>
        <taxon>Agaricales</taxon>
        <taxon>Marasmiineae</taxon>
        <taxon>Physalacriaceae</taxon>
        <taxon>Cylindrobasidium</taxon>
    </lineage>
</organism>
<keyword evidence="5" id="KW-0560">Oxidoreductase</keyword>
<name>A0A0D7BBX3_9AGAR</name>
<feature type="domain" description="Glucose-methanol-choline oxidoreductase C-terminal" evidence="11">
    <location>
        <begin position="465"/>
        <end position="599"/>
    </location>
</feature>
<evidence type="ECO:0000256" key="9">
    <source>
        <dbReference type="SAM" id="SignalP"/>
    </source>
</evidence>
<keyword evidence="8" id="KW-0812">Transmembrane</keyword>
<sequence length="633" mass="67832">MMARTLTTTFVLSLLASAALAYPYTSSGDVGDAYDYIIVGGGTAGLILANRLSEDALKSVLVLEAGASGDLVADQINIPDQTYFNTLTNSIYDFNYTTTPSEGLNNRTIGWPRGRVLGGSSAINAMFFVRPAEAEITAWHELLGDMDGADRWTWDTLFDAMKETETFTPPSDGAAEAVNLTFTPDFHGEDGPLQVTFSEFQSNFTAHWKPTMQAVGIPSLDDSAGGENLGSTLVPSFVNPSNWTRAYTRSGYLDPLAPRSNLVVVPEATVTRINFGSADGGQAARSVDWRSWDGQDHSVNVNQEVILAAGVMASPQLLMVSGIGPTDVLDAAGIEVVSELPGVGQHLQDHLLVSLYFENVNGTQTLGDLQESVNTPQYGAAVNTAVSYVNLVSLFGEDNKNTLVQEIQNTQSATPSDSDEVKAGTEALWAKTVDLFEAGTGASMEILMSVMGTGSIGFQASLQHPLSFGRLYVNSSDIFAKPIIEANYLQHQSDLTILREGAKFIRKLANTEPLSRYLATELQPGTETQSDEQWESWIRDAASSQFHPRGGCVMLPREQGGVVDARLRVYGTTNVRVADGSVFPLDMSTHTQAPTIGLAEIAADIIQGNGVSRLLVVGWVAAAAPLAVLLFVL</sequence>
<dbReference type="STRING" id="1314674.A0A0D7BBX3"/>
<feature type="transmembrane region" description="Helical" evidence="8">
    <location>
        <begin position="614"/>
        <end position="632"/>
    </location>
</feature>
<keyword evidence="4 7" id="KW-0274">FAD</keyword>
<evidence type="ECO:0000256" key="2">
    <source>
        <dbReference type="ARBA" id="ARBA00010790"/>
    </source>
</evidence>
<dbReference type="InterPro" id="IPR012132">
    <property type="entry name" value="GMC_OxRdtase"/>
</dbReference>
<dbReference type="PANTHER" id="PTHR11552:SF218">
    <property type="entry name" value="GLUCOSE-METHANOL-CHOLINE OXIDOREDUCTASE N-TERMINAL DOMAIN-CONTAINING PROTEIN"/>
    <property type="match status" value="1"/>
</dbReference>
<evidence type="ECO:0000256" key="5">
    <source>
        <dbReference type="ARBA" id="ARBA00023002"/>
    </source>
</evidence>
<evidence type="ECO:0000259" key="11">
    <source>
        <dbReference type="Pfam" id="PF05199"/>
    </source>
</evidence>
<dbReference type="PIRSF" id="PIRSF000137">
    <property type="entry name" value="Alcohol_oxidase"/>
    <property type="match status" value="1"/>
</dbReference>
<dbReference type="InterPro" id="IPR027424">
    <property type="entry name" value="Glucose_Oxidase_domain_2"/>
</dbReference>
<feature type="signal peptide" evidence="9">
    <location>
        <begin position="1"/>
        <end position="21"/>
    </location>
</feature>
<feature type="active site" description="Proton acceptor" evidence="6">
    <location>
        <position position="590"/>
    </location>
</feature>
<dbReference type="Pfam" id="PF00732">
    <property type="entry name" value="GMC_oxred_N"/>
    <property type="match status" value="1"/>
</dbReference>
<evidence type="ECO:0000259" key="10">
    <source>
        <dbReference type="Pfam" id="PF00732"/>
    </source>
</evidence>
<feature type="binding site" evidence="7">
    <location>
        <position position="116"/>
    </location>
    <ligand>
        <name>FAD</name>
        <dbReference type="ChEBI" id="CHEBI:57692"/>
    </ligand>
</feature>
<protein>
    <submittedName>
        <fullName evidence="12">GMC oxidoreductase</fullName>
    </submittedName>
</protein>
<dbReference type="InterPro" id="IPR000172">
    <property type="entry name" value="GMC_OxRdtase_N"/>
</dbReference>
<dbReference type="EMBL" id="KN880537">
    <property type="protein sequence ID" value="KIY67011.1"/>
    <property type="molecule type" value="Genomic_DNA"/>
</dbReference>
<dbReference type="PANTHER" id="PTHR11552">
    <property type="entry name" value="GLUCOSE-METHANOL-CHOLINE GMC OXIDOREDUCTASE"/>
    <property type="match status" value="1"/>
</dbReference>
<dbReference type="Gene3D" id="4.10.450.10">
    <property type="entry name" value="Glucose Oxidase, domain 2"/>
    <property type="match status" value="1"/>
</dbReference>
<evidence type="ECO:0000256" key="7">
    <source>
        <dbReference type="PIRSR" id="PIRSR000137-2"/>
    </source>
</evidence>
<dbReference type="GO" id="GO:0050660">
    <property type="term" value="F:flavin adenine dinucleotide binding"/>
    <property type="evidence" value="ECO:0007669"/>
    <property type="project" value="InterPro"/>
</dbReference>
<dbReference type="Pfam" id="PF05199">
    <property type="entry name" value="GMC_oxred_C"/>
    <property type="match status" value="1"/>
</dbReference>
<dbReference type="OrthoDB" id="269227at2759"/>
<dbReference type="InterPro" id="IPR007867">
    <property type="entry name" value="GMC_OxRtase_C"/>
</dbReference>
<keyword evidence="8" id="KW-0472">Membrane</keyword>
<dbReference type="Gene3D" id="3.50.50.60">
    <property type="entry name" value="FAD/NAD(P)-binding domain"/>
    <property type="match status" value="1"/>
</dbReference>
<comment type="similarity">
    <text evidence="2">Belongs to the GMC oxidoreductase family.</text>
</comment>
<evidence type="ECO:0000256" key="3">
    <source>
        <dbReference type="ARBA" id="ARBA00022630"/>
    </source>
</evidence>
<feature type="binding site" evidence="7">
    <location>
        <position position="270"/>
    </location>
    <ligand>
        <name>FAD</name>
        <dbReference type="ChEBI" id="CHEBI:57692"/>
    </ligand>
</feature>
<proteinExistence type="inferred from homology"/>
<dbReference type="SUPFAM" id="SSF54373">
    <property type="entry name" value="FAD-linked reductases, C-terminal domain"/>
    <property type="match status" value="1"/>
</dbReference>
<keyword evidence="13" id="KW-1185">Reference proteome</keyword>
<evidence type="ECO:0000256" key="4">
    <source>
        <dbReference type="ARBA" id="ARBA00022827"/>
    </source>
</evidence>
<feature type="active site" description="Proton donor" evidence="6">
    <location>
        <position position="547"/>
    </location>
</feature>
<reference evidence="12 13" key="1">
    <citation type="journal article" date="2015" name="Fungal Genet. Biol.">
        <title>Evolution of novel wood decay mechanisms in Agaricales revealed by the genome sequences of Fistulina hepatica and Cylindrobasidium torrendii.</title>
        <authorList>
            <person name="Floudas D."/>
            <person name="Held B.W."/>
            <person name="Riley R."/>
            <person name="Nagy L.G."/>
            <person name="Koehler G."/>
            <person name="Ransdell A.S."/>
            <person name="Younus H."/>
            <person name="Chow J."/>
            <person name="Chiniquy J."/>
            <person name="Lipzen A."/>
            <person name="Tritt A."/>
            <person name="Sun H."/>
            <person name="Haridas S."/>
            <person name="LaButti K."/>
            <person name="Ohm R.A."/>
            <person name="Kues U."/>
            <person name="Blanchette R.A."/>
            <person name="Grigoriev I.V."/>
            <person name="Minto R.E."/>
            <person name="Hibbett D.S."/>
        </authorList>
    </citation>
    <scope>NUCLEOTIDE SEQUENCE [LARGE SCALE GENOMIC DNA]</scope>
    <source>
        <strain evidence="12 13">FP15055 ss-10</strain>
    </source>
</reference>
<dbReference type="GO" id="GO:0016614">
    <property type="term" value="F:oxidoreductase activity, acting on CH-OH group of donors"/>
    <property type="evidence" value="ECO:0007669"/>
    <property type="project" value="InterPro"/>
</dbReference>
<keyword evidence="3" id="KW-0285">Flavoprotein</keyword>
<gene>
    <name evidence="12" type="ORF">CYLTODRAFT_490973</name>
</gene>
<evidence type="ECO:0000256" key="1">
    <source>
        <dbReference type="ARBA" id="ARBA00001974"/>
    </source>
</evidence>
<evidence type="ECO:0000313" key="12">
    <source>
        <dbReference type="EMBL" id="KIY67011.1"/>
    </source>
</evidence>
<feature type="chain" id="PRO_5002316921" evidence="9">
    <location>
        <begin position="22"/>
        <end position="633"/>
    </location>
</feature>
<comment type="cofactor">
    <cofactor evidence="1 7">
        <name>FAD</name>
        <dbReference type="ChEBI" id="CHEBI:57692"/>
    </cofactor>
</comment>
<dbReference type="SUPFAM" id="SSF51905">
    <property type="entry name" value="FAD/NAD(P)-binding domain"/>
    <property type="match status" value="1"/>
</dbReference>
<evidence type="ECO:0000256" key="8">
    <source>
        <dbReference type="SAM" id="Phobius"/>
    </source>
</evidence>
<dbReference type="InterPro" id="IPR036188">
    <property type="entry name" value="FAD/NAD-bd_sf"/>
</dbReference>
<keyword evidence="9" id="KW-0732">Signal</keyword>
<feature type="domain" description="Glucose-methanol-choline oxidoreductase N-terminal" evidence="10">
    <location>
        <begin position="34"/>
        <end position="351"/>
    </location>
</feature>
<dbReference type="Gene3D" id="3.30.560.10">
    <property type="entry name" value="Glucose Oxidase, domain 3"/>
    <property type="match status" value="1"/>
</dbReference>
<keyword evidence="8" id="KW-1133">Transmembrane helix</keyword>
<dbReference type="AlphaFoldDB" id="A0A0D7BBX3"/>
<evidence type="ECO:0000313" key="13">
    <source>
        <dbReference type="Proteomes" id="UP000054007"/>
    </source>
</evidence>